<accession>A0A183EKH1</accession>
<evidence type="ECO:0000313" key="3">
    <source>
        <dbReference type="Proteomes" id="UP000271098"/>
    </source>
</evidence>
<feature type="region of interest" description="Disordered" evidence="1">
    <location>
        <begin position="51"/>
        <end position="89"/>
    </location>
</feature>
<sequence length="89" mass="9655">MDTSSDDESTYILPELVTYSRFEKRLGASNRIPLLTTPSVPASVVLPNGDTDLRRMNMAPSPAFTSPASSASQQPQTFRGSLLPKSEPQ</sequence>
<gene>
    <name evidence="2" type="ORF">GPUH_LOCUS21462</name>
</gene>
<dbReference type="WBParaSite" id="GPUH_0002148901-mRNA-1">
    <property type="protein sequence ID" value="GPUH_0002148901-mRNA-1"/>
    <property type="gene ID" value="GPUH_0002148901"/>
</dbReference>
<protein>
    <submittedName>
        <fullName evidence="2 4">Uncharacterized protein</fullName>
    </submittedName>
</protein>
<dbReference type="AlphaFoldDB" id="A0A183EKH1"/>
<feature type="compositionally biased region" description="Low complexity" evidence="1">
    <location>
        <begin position="59"/>
        <end position="78"/>
    </location>
</feature>
<evidence type="ECO:0000313" key="4">
    <source>
        <dbReference type="WBParaSite" id="GPUH_0002148901-mRNA-1"/>
    </source>
</evidence>
<reference evidence="2 3" key="2">
    <citation type="submission" date="2018-11" db="EMBL/GenBank/DDBJ databases">
        <authorList>
            <consortium name="Pathogen Informatics"/>
        </authorList>
    </citation>
    <scope>NUCLEOTIDE SEQUENCE [LARGE SCALE GENOMIC DNA]</scope>
</reference>
<organism evidence="4">
    <name type="scientific">Gongylonema pulchrum</name>
    <dbReference type="NCBI Taxonomy" id="637853"/>
    <lineage>
        <taxon>Eukaryota</taxon>
        <taxon>Metazoa</taxon>
        <taxon>Ecdysozoa</taxon>
        <taxon>Nematoda</taxon>
        <taxon>Chromadorea</taxon>
        <taxon>Rhabditida</taxon>
        <taxon>Spirurina</taxon>
        <taxon>Spiruromorpha</taxon>
        <taxon>Spiruroidea</taxon>
        <taxon>Gongylonematidae</taxon>
        <taxon>Gongylonema</taxon>
    </lineage>
</organism>
<name>A0A183EKH1_9BILA</name>
<keyword evidence="3" id="KW-1185">Reference proteome</keyword>
<dbReference type="EMBL" id="UYRT01092665">
    <property type="protein sequence ID" value="VDN38288.1"/>
    <property type="molecule type" value="Genomic_DNA"/>
</dbReference>
<reference evidence="4" key="1">
    <citation type="submission" date="2016-06" db="UniProtKB">
        <authorList>
            <consortium name="WormBaseParasite"/>
        </authorList>
    </citation>
    <scope>IDENTIFICATION</scope>
</reference>
<evidence type="ECO:0000256" key="1">
    <source>
        <dbReference type="SAM" id="MobiDB-lite"/>
    </source>
</evidence>
<evidence type="ECO:0000313" key="2">
    <source>
        <dbReference type="EMBL" id="VDN38288.1"/>
    </source>
</evidence>
<proteinExistence type="predicted"/>
<dbReference type="Proteomes" id="UP000271098">
    <property type="component" value="Unassembled WGS sequence"/>
</dbReference>